<comment type="caution">
    <text evidence="2">The sequence shown here is derived from an EMBL/GenBank/DDBJ whole genome shotgun (WGS) entry which is preliminary data.</text>
</comment>
<dbReference type="Proteomes" id="UP001183420">
    <property type="component" value="Unassembled WGS sequence"/>
</dbReference>
<protein>
    <submittedName>
        <fullName evidence="2">Uncharacterized protein</fullName>
    </submittedName>
</protein>
<accession>A0ABU2LTD8</accession>
<dbReference type="EMBL" id="JAVREM010000023">
    <property type="protein sequence ID" value="MDT0320323.1"/>
    <property type="molecule type" value="Genomic_DNA"/>
</dbReference>
<dbReference type="RefSeq" id="WP_311600133.1">
    <property type="nucleotide sequence ID" value="NZ_JAVREM010000023.1"/>
</dbReference>
<name>A0ABU2LTD8_9ACTN</name>
<feature type="compositionally biased region" description="Low complexity" evidence="1">
    <location>
        <begin position="155"/>
        <end position="170"/>
    </location>
</feature>
<gene>
    <name evidence="2" type="ORF">RNC47_18460</name>
</gene>
<feature type="region of interest" description="Disordered" evidence="1">
    <location>
        <begin position="1"/>
        <end position="47"/>
    </location>
</feature>
<evidence type="ECO:0000313" key="2">
    <source>
        <dbReference type="EMBL" id="MDT0320323.1"/>
    </source>
</evidence>
<feature type="region of interest" description="Disordered" evidence="1">
    <location>
        <begin position="151"/>
        <end position="170"/>
    </location>
</feature>
<reference evidence="3" key="1">
    <citation type="submission" date="2023-07" db="EMBL/GenBank/DDBJ databases">
        <title>30 novel species of actinomycetes from the DSMZ collection.</title>
        <authorList>
            <person name="Nouioui I."/>
        </authorList>
    </citation>
    <scope>NUCLEOTIDE SEQUENCE [LARGE SCALE GENOMIC DNA]</scope>
    <source>
        <strain evidence="3">DSM 44918</strain>
    </source>
</reference>
<proteinExistence type="predicted"/>
<sequence>MDASNPHHGRPPSSEGGRPRRHIHAYRWTGDRRTYDQEGPRRPESPAFAANRCTPILIANWLLRPASAITATFHDIDDAVRWFEEQMTHAAPGFASPQEGEPARLAAKVAHVAATLRRGRDAHAAWYIQATGYTTLDLITCSPNRGGPGFSCPGAESAAPARSWPPRSAR</sequence>
<feature type="compositionally biased region" description="Basic and acidic residues" evidence="1">
    <location>
        <begin position="29"/>
        <end position="44"/>
    </location>
</feature>
<organism evidence="2 3">
    <name type="scientific">Streptomyces millisiae</name>
    <dbReference type="NCBI Taxonomy" id="3075542"/>
    <lineage>
        <taxon>Bacteria</taxon>
        <taxon>Bacillati</taxon>
        <taxon>Actinomycetota</taxon>
        <taxon>Actinomycetes</taxon>
        <taxon>Kitasatosporales</taxon>
        <taxon>Streptomycetaceae</taxon>
        <taxon>Streptomyces</taxon>
    </lineage>
</organism>
<evidence type="ECO:0000313" key="3">
    <source>
        <dbReference type="Proteomes" id="UP001183420"/>
    </source>
</evidence>
<keyword evidence="3" id="KW-1185">Reference proteome</keyword>
<evidence type="ECO:0000256" key="1">
    <source>
        <dbReference type="SAM" id="MobiDB-lite"/>
    </source>
</evidence>